<accession>A0A1G4Q3W0</accession>
<organism evidence="1 2">
    <name type="scientific">Rhizobium mongolense subsp. loessense</name>
    <dbReference type="NCBI Taxonomy" id="158890"/>
    <lineage>
        <taxon>Bacteria</taxon>
        <taxon>Pseudomonadati</taxon>
        <taxon>Pseudomonadota</taxon>
        <taxon>Alphaproteobacteria</taxon>
        <taxon>Hyphomicrobiales</taxon>
        <taxon>Rhizobiaceae</taxon>
        <taxon>Rhizobium/Agrobacterium group</taxon>
        <taxon>Rhizobium</taxon>
    </lineage>
</organism>
<dbReference type="Proteomes" id="UP000199542">
    <property type="component" value="Unassembled WGS sequence"/>
</dbReference>
<sequence>MAEIGPADDIDFARYFGGMHVTGRWVGRALRRGRLIAGFGGLLEVKDAEWFAFLEVPAGDRKPHVYRHVLAAFAEAKAQGAKRITAWCDTSIPGAEKLMNRLGFKKTDEIMQEKEVWAWEL</sequence>
<dbReference type="InterPro" id="IPR016181">
    <property type="entry name" value="Acyl_CoA_acyltransferase"/>
</dbReference>
<dbReference type="EMBL" id="FMTM01000001">
    <property type="protein sequence ID" value="SCW39028.1"/>
    <property type="molecule type" value="Genomic_DNA"/>
</dbReference>
<evidence type="ECO:0000313" key="1">
    <source>
        <dbReference type="EMBL" id="SCW39028.1"/>
    </source>
</evidence>
<dbReference type="RefSeq" id="WP_092583997.1">
    <property type="nucleotide sequence ID" value="NZ_FMTM01000001.1"/>
</dbReference>
<evidence type="ECO:0008006" key="3">
    <source>
        <dbReference type="Google" id="ProtNLM"/>
    </source>
</evidence>
<name>A0A1G4Q3W0_9HYPH</name>
<gene>
    <name evidence="1" type="ORF">SAMN02927900_01290</name>
</gene>
<dbReference type="AlphaFoldDB" id="A0A1G4Q3W0"/>
<proteinExistence type="predicted"/>
<evidence type="ECO:0000313" key="2">
    <source>
        <dbReference type="Proteomes" id="UP000199542"/>
    </source>
</evidence>
<dbReference type="SUPFAM" id="SSF55729">
    <property type="entry name" value="Acyl-CoA N-acyltransferases (Nat)"/>
    <property type="match status" value="1"/>
</dbReference>
<dbReference type="Gene3D" id="3.40.630.30">
    <property type="match status" value="1"/>
</dbReference>
<protein>
    <recommendedName>
        <fullName evidence="3">N-acetyltransferase domain-containing protein</fullName>
    </recommendedName>
</protein>
<reference evidence="1 2" key="1">
    <citation type="submission" date="2016-10" db="EMBL/GenBank/DDBJ databases">
        <authorList>
            <person name="de Groot N.N."/>
        </authorList>
    </citation>
    <scope>NUCLEOTIDE SEQUENCE [LARGE SCALE GENOMIC DNA]</scope>
    <source>
        <strain evidence="1 2">CGMCC 1.3401</strain>
    </source>
</reference>